<dbReference type="InterPro" id="IPR050951">
    <property type="entry name" value="Retrovirus_Pol_polyprotein"/>
</dbReference>
<evidence type="ECO:0000313" key="2">
    <source>
        <dbReference type="EMBL" id="GJU08962.1"/>
    </source>
</evidence>
<dbReference type="InterPro" id="IPR043502">
    <property type="entry name" value="DNA/RNA_pol_sf"/>
</dbReference>
<dbReference type="GO" id="GO:0003964">
    <property type="term" value="F:RNA-directed DNA polymerase activity"/>
    <property type="evidence" value="ECO:0007669"/>
    <property type="project" value="UniProtKB-KW"/>
</dbReference>
<keyword evidence="2" id="KW-0548">Nucleotidyltransferase</keyword>
<dbReference type="PANTHER" id="PTHR37984:SF5">
    <property type="entry name" value="PROTEIN NYNRIN-LIKE"/>
    <property type="match status" value="1"/>
</dbReference>
<sequence>MPFGLCNAPATFQHCMMAIFLELIEDSIEICDKKGAKNLTVDNLSRLENPNLGKLTKAEIRDLFPHSYQSSVLIRIITKCVARDEGQAQILQQSHQTAHKGASCIATTARKVFEAGFYWPNIFRNARRLHGAFPFIKWKQIHPVAIDYVSKWVKAQAFPTNDAQNIVNFLKKLFARFRIPKALISDRGTYFRNYQMEQAMKRYGVIHRFSTAYHPQTNGQVKNKNRAIKHILEKAIRSNRKDWHAIFRSNLSTKPTGQLRTAKWARYDKVVQTVHTNYAVPREVKVEMVKPYQKDVLEADKHDDITLDDEGEVTKFLIKNEEEIFIVRGDGVGIKPDGVASPAM</sequence>
<reference evidence="2" key="2">
    <citation type="submission" date="2022-01" db="EMBL/GenBank/DDBJ databases">
        <authorList>
            <person name="Yamashiro T."/>
            <person name="Shiraishi A."/>
            <person name="Satake H."/>
            <person name="Nakayama K."/>
        </authorList>
    </citation>
    <scope>NUCLEOTIDE SEQUENCE</scope>
</reference>
<protein>
    <submittedName>
        <fullName evidence="2">Reverse transcriptase domain-containing protein</fullName>
    </submittedName>
</protein>
<organism evidence="2 3">
    <name type="scientific">Tanacetum coccineum</name>
    <dbReference type="NCBI Taxonomy" id="301880"/>
    <lineage>
        <taxon>Eukaryota</taxon>
        <taxon>Viridiplantae</taxon>
        <taxon>Streptophyta</taxon>
        <taxon>Embryophyta</taxon>
        <taxon>Tracheophyta</taxon>
        <taxon>Spermatophyta</taxon>
        <taxon>Magnoliopsida</taxon>
        <taxon>eudicotyledons</taxon>
        <taxon>Gunneridae</taxon>
        <taxon>Pentapetalae</taxon>
        <taxon>asterids</taxon>
        <taxon>campanulids</taxon>
        <taxon>Asterales</taxon>
        <taxon>Asteraceae</taxon>
        <taxon>Asteroideae</taxon>
        <taxon>Anthemideae</taxon>
        <taxon>Anthemidinae</taxon>
        <taxon>Tanacetum</taxon>
    </lineage>
</organism>
<proteinExistence type="predicted"/>
<dbReference type="PANTHER" id="PTHR37984">
    <property type="entry name" value="PROTEIN CBG26694"/>
    <property type="match status" value="1"/>
</dbReference>
<keyword evidence="2" id="KW-0808">Transferase</keyword>
<evidence type="ECO:0000259" key="1">
    <source>
        <dbReference type="PROSITE" id="PS50994"/>
    </source>
</evidence>
<reference evidence="2" key="1">
    <citation type="journal article" date="2022" name="Int. J. Mol. Sci.">
        <title>Draft Genome of Tanacetum Coccineum: Genomic Comparison of Closely Related Tanacetum-Family Plants.</title>
        <authorList>
            <person name="Yamashiro T."/>
            <person name="Shiraishi A."/>
            <person name="Nakayama K."/>
            <person name="Satake H."/>
        </authorList>
    </citation>
    <scope>NUCLEOTIDE SEQUENCE</scope>
</reference>
<dbReference type="InterPro" id="IPR036397">
    <property type="entry name" value="RNaseH_sf"/>
</dbReference>
<accession>A0ABQ5J8U3</accession>
<dbReference type="EMBL" id="BQNB010021684">
    <property type="protein sequence ID" value="GJU08962.1"/>
    <property type="molecule type" value="Genomic_DNA"/>
</dbReference>
<dbReference type="InterPro" id="IPR001584">
    <property type="entry name" value="Integrase_cat-core"/>
</dbReference>
<dbReference type="InterPro" id="IPR043128">
    <property type="entry name" value="Rev_trsase/Diguanyl_cyclase"/>
</dbReference>
<dbReference type="PROSITE" id="PS50994">
    <property type="entry name" value="INTEGRASE"/>
    <property type="match status" value="1"/>
</dbReference>
<gene>
    <name evidence="2" type="ORF">Tco_1125392</name>
</gene>
<evidence type="ECO:0000313" key="3">
    <source>
        <dbReference type="Proteomes" id="UP001151760"/>
    </source>
</evidence>
<dbReference type="InterPro" id="IPR012337">
    <property type="entry name" value="RNaseH-like_sf"/>
</dbReference>
<feature type="domain" description="Integrase catalytic" evidence="1">
    <location>
        <begin position="116"/>
        <end position="299"/>
    </location>
</feature>
<name>A0ABQ5J8U3_9ASTR</name>
<dbReference type="SUPFAM" id="SSF56672">
    <property type="entry name" value="DNA/RNA polymerases"/>
    <property type="match status" value="1"/>
</dbReference>
<keyword evidence="3" id="KW-1185">Reference proteome</keyword>
<dbReference type="SUPFAM" id="SSF53098">
    <property type="entry name" value="Ribonuclease H-like"/>
    <property type="match status" value="1"/>
</dbReference>
<dbReference type="Gene3D" id="3.30.70.270">
    <property type="match status" value="1"/>
</dbReference>
<dbReference type="Gene3D" id="3.30.420.10">
    <property type="entry name" value="Ribonuclease H-like superfamily/Ribonuclease H"/>
    <property type="match status" value="1"/>
</dbReference>
<comment type="caution">
    <text evidence="2">The sequence shown here is derived from an EMBL/GenBank/DDBJ whole genome shotgun (WGS) entry which is preliminary data.</text>
</comment>
<dbReference type="Proteomes" id="UP001151760">
    <property type="component" value="Unassembled WGS sequence"/>
</dbReference>
<keyword evidence="2" id="KW-0695">RNA-directed DNA polymerase</keyword>
<dbReference type="Pfam" id="PF00665">
    <property type="entry name" value="rve"/>
    <property type="match status" value="1"/>
</dbReference>